<keyword evidence="3" id="KW-0201">Cytochrome c-type biogenesis</keyword>
<dbReference type="EMBL" id="GG693880">
    <property type="protein sequence ID" value="EES52054.1"/>
    <property type="molecule type" value="Genomic_DNA"/>
</dbReference>
<evidence type="ECO:0000256" key="6">
    <source>
        <dbReference type="SAM" id="MobiDB-lite"/>
    </source>
</evidence>
<evidence type="ECO:0000256" key="7">
    <source>
        <dbReference type="SAM" id="Phobius"/>
    </source>
</evidence>
<feature type="transmembrane region" description="Helical" evidence="7">
    <location>
        <begin position="111"/>
        <end position="129"/>
    </location>
</feature>
<feature type="transmembrane region" description="Helical" evidence="7">
    <location>
        <begin position="212"/>
        <end position="235"/>
    </location>
</feature>
<evidence type="ECO:0000313" key="10">
    <source>
        <dbReference type="Proteomes" id="UP000009374"/>
    </source>
</evidence>
<feature type="transmembrane region" description="Helical" evidence="7">
    <location>
        <begin position="436"/>
        <end position="456"/>
    </location>
</feature>
<evidence type="ECO:0000256" key="1">
    <source>
        <dbReference type="ARBA" id="ARBA00004141"/>
    </source>
</evidence>
<feature type="domain" description="ResB-like" evidence="8">
    <location>
        <begin position="60"/>
        <end position="388"/>
    </location>
</feature>
<evidence type="ECO:0000313" key="9">
    <source>
        <dbReference type="EMBL" id="EES52054.1"/>
    </source>
</evidence>
<reference evidence="9 10" key="1">
    <citation type="journal article" date="2009" name="Appl. Environ. Microbiol.">
        <title>Community genomic and proteomic analyses of chemoautotrophic iron-oxidizing "Leptospirillum rubarum" (Group II) and "Leptospirillum ferrodiazotrophum" (Group III) bacteria in acid mine drainage biofilms.</title>
        <authorList>
            <person name="Goltsman D.S."/>
            <person name="Denef V.J."/>
            <person name="Singer S.W."/>
            <person name="VerBerkmoes N.C."/>
            <person name="Lefsrud M."/>
            <person name="Mueller R.S."/>
            <person name="Dick G.J."/>
            <person name="Sun C.L."/>
            <person name="Wheeler K.E."/>
            <person name="Zemla A."/>
            <person name="Baker B.J."/>
            <person name="Hauser L."/>
            <person name="Land M."/>
            <person name="Shah M.B."/>
            <person name="Thelen M.P."/>
            <person name="Hettich R.L."/>
            <person name="Banfield J.F."/>
        </authorList>
    </citation>
    <scope>NUCLEOTIDE SEQUENCE [LARGE SCALE GENOMIC DNA]</scope>
</reference>
<keyword evidence="10" id="KW-1185">Reference proteome</keyword>
<feature type="transmembrane region" description="Helical" evidence="7">
    <location>
        <begin position="50"/>
        <end position="78"/>
    </location>
</feature>
<dbReference type="Pfam" id="PF05140">
    <property type="entry name" value="ResB"/>
    <property type="match status" value="2"/>
</dbReference>
<keyword evidence="5 7" id="KW-0472">Membrane</keyword>
<dbReference type="Proteomes" id="UP000009374">
    <property type="component" value="Unassembled WGS sequence"/>
</dbReference>
<dbReference type="InterPro" id="IPR007816">
    <property type="entry name" value="ResB-like_domain"/>
</dbReference>
<sequence>MAERLDPEEQQALEWEGSSGIEGDESGRSTGGGPSKKSPSFSSSMVRDHILIRILSSLILAIVLFMTLAVLTIFGTFIEQGRDASYYMTTYGPKWGPWIVGLKIDNIYHSWYYTTFLALLCVNALACVYRRFPVTIRSLFRERISVSPEFLKKQREYSEISVPRSRMATSDLTAVVQSRLESRRYKVAIEQDGKDIAIYAHKGVLGRIGSHVAHLSVIVILAGGLLGSLTGFRLFGTFYVHSTTFIPQGGWDLRVNKFWITHYKNGMVKAYFSDVDILKDGKVLKHKVVAVNHPLSFDGLRFYQASFGEAPDRLDKADILVVDKVKKKFLGRFSLAWDTPQAIPGTPYTLKMVRYVSDFAFDPKTGSVFTQSEKPKNPAVQLEVSENGKVIGSPWYFYKFPQVQVLKNVPEFFIFGGYHAPFYTGLELAKDPGVPIVWTGSFLLVGGLFLSSFIFHRKIWMRIRTRGEGVQVMAGGFGHKDKIGFGREFESLVSEIRSDLLPPDEPSPLPERGLGTPSLSRGV</sequence>
<evidence type="ECO:0000256" key="2">
    <source>
        <dbReference type="ARBA" id="ARBA00022692"/>
    </source>
</evidence>
<proteinExistence type="predicted"/>
<dbReference type="PANTHER" id="PTHR31566">
    <property type="entry name" value="CYTOCHROME C BIOGENESIS PROTEIN CCS1, CHLOROPLASTIC"/>
    <property type="match status" value="1"/>
</dbReference>
<feature type="domain" description="ResB-like" evidence="8">
    <location>
        <begin position="407"/>
        <end position="490"/>
    </location>
</feature>
<feature type="region of interest" description="Disordered" evidence="6">
    <location>
        <begin position="500"/>
        <end position="523"/>
    </location>
</feature>
<accession>C6HZ43</accession>
<feature type="region of interest" description="Disordered" evidence="6">
    <location>
        <begin position="1"/>
        <end position="42"/>
    </location>
</feature>
<gene>
    <name evidence="9" type="ORF">UBAL3_94530020</name>
</gene>
<evidence type="ECO:0000256" key="5">
    <source>
        <dbReference type="ARBA" id="ARBA00023136"/>
    </source>
</evidence>
<dbReference type="GO" id="GO:0016020">
    <property type="term" value="C:membrane"/>
    <property type="evidence" value="ECO:0007669"/>
    <property type="project" value="UniProtKB-SubCell"/>
</dbReference>
<evidence type="ECO:0000259" key="8">
    <source>
        <dbReference type="Pfam" id="PF05140"/>
    </source>
</evidence>
<keyword evidence="2 7" id="KW-0812">Transmembrane</keyword>
<dbReference type="AlphaFoldDB" id="C6HZ43"/>
<dbReference type="GO" id="GO:0017004">
    <property type="term" value="P:cytochrome complex assembly"/>
    <property type="evidence" value="ECO:0007669"/>
    <property type="project" value="UniProtKB-KW"/>
</dbReference>
<organism evidence="9 10">
    <name type="scientific">Leptospirillum ferrodiazotrophum</name>
    <dbReference type="NCBI Taxonomy" id="412449"/>
    <lineage>
        <taxon>Bacteria</taxon>
        <taxon>Pseudomonadati</taxon>
        <taxon>Nitrospirota</taxon>
        <taxon>Nitrospiria</taxon>
        <taxon>Nitrospirales</taxon>
        <taxon>Nitrospiraceae</taxon>
        <taxon>Leptospirillum</taxon>
    </lineage>
</organism>
<keyword evidence="4 7" id="KW-1133">Transmembrane helix</keyword>
<protein>
    <submittedName>
        <fullName evidence="9">ResB family protein</fullName>
    </submittedName>
</protein>
<comment type="subcellular location">
    <subcellularLocation>
        <location evidence="1">Membrane</location>
        <topology evidence="1">Multi-pass membrane protein</topology>
    </subcellularLocation>
</comment>
<evidence type="ECO:0000256" key="3">
    <source>
        <dbReference type="ARBA" id="ARBA00022748"/>
    </source>
</evidence>
<evidence type="ECO:0000256" key="4">
    <source>
        <dbReference type="ARBA" id="ARBA00022989"/>
    </source>
</evidence>
<name>C6HZ43_9BACT</name>
<dbReference type="InterPro" id="IPR023494">
    <property type="entry name" value="Cyt_c_bgen_Ccs1/CcsB/ResB"/>
</dbReference>
<dbReference type="PANTHER" id="PTHR31566:SF0">
    <property type="entry name" value="CYTOCHROME C BIOGENESIS PROTEIN CCS1, CHLOROPLASTIC"/>
    <property type="match status" value="1"/>
</dbReference>